<evidence type="ECO:0000313" key="2">
    <source>
        <dbReference type="EMBL" id="QTH64573.1"/>
    </source>
</evidence>
<protein>
    <submittedName>
        <fullName evidence="2">TIGR03546 family protein</fullName>
    </submittedName>
</protein>
<sequence length="168" mass="18778">MLTLLAKILGALSSDTRPLQLSLAFGFAFLIGFNGFLSLVGLAVIALLFIVRVNLSIFLAMSAVFGVLSLLLSPLTAGLGKSLLTEPTWAEMWTSLYNTYWFRVFELNNTLELGAAVFSLFAFVPVVVVAHWLVLKYRKVFMDWVSRFKVVQTLKASKFYRIYEAVHG</sequence>
<gene>
    <name evidence="2" type="ORF">J1N51_03635</name>
</gene>
<dbReference type="NCBIfam" id="TIGR03546">
    <property type="entry name" value="TIGR03546 family protein"/>
    <property type="match status" value="1"/>
</dbReference>
<evidence type="ECO:0000256" key="1">
    <source>
        <dbReference type="SAM" id="Phobius"/>
    </source>
</evidence>
<keyword evidence="1" id="KW-0812">Transmembrane</keyword>
<reference evidence="2" key="1">
    <citation type="submission" date="2021-03" db="EMBL/GenBank/DDBJ databases">
        <title>Description of Psychrosphaera ytuae sp. nov. isolated from deep sea sediment of South China Sea.</title>
        <authorList>
            <person name="Zhang J."/>
            <person name="Xu X.-D."/>
        </authorList>
    </citation>
    <scope>NUCLEOTIDE SEQUENCE</scope>
    <source>
        <strain evidence="2">MTZ26</strain>
    </source>
</reference>
<dbReference type="Proteomes" id="UP000682739">
    <property type="component" value="Chromosome"/>
</dbReference>
<dbReference type="EMBL" id="CP072110">
    <property type="protein sequence ID" value="QTH64573.1"/>
    <property type="molecule type" value="Genomic_DNA"/>
</dbReference>
<feature type="transmembrane region" description="Helical" evidence="1">
    <location>
        <begin position="57"/>
        <end position="77"/>
    </location>
</feature>
<feature type="transmembrane region" description="Helical" evidence="1">
    <location>
        <begin position="113"/>
        <end position="135"/>
    </location>
</feature>
<dbReference type="KEGG" id="psym:J1N51_03635"/>
<keyword evidence="1" id="KW-1133">Transmembrane helix</keyword>
<evidence type="ECO:0000313" key="3">
    <source>
        <dbReference type="Proteomes" id="UP000682739"/>
    </source>
</evidence>
<keyword evidence="1" id="KW-0472">Membrane</keyword>
<feature type="transmembrane region" description="Helical" evidence="1">
    <location>
        <begin position="23"/>
        <end position="50"/>
    </location>
</feature>
<name>A0A975HIV7_9GAMM</name>
<proteinExistence type="predicted"/>
<dbReference type="RefSeq" id="WP_208832627.1">
    <property type="nucleotide sequence ID" value="NZ_CP072110.1"/>
</dbReference>
<dbReference type="AlphaFoldDB" id="A0A975HIV7"/>
<organism evidence="2 3">
    <name type="scientific">Psychrosphaera ytuae</name>
    <dbReference type="NCBI Taxonomy" id="2820710"/>
    <lineage>
        <taxon>Bacteria</taxon>
        <taxon>Pseudomonadati</taxon>
        <taxon>Pseudomonadota</taxon>
        <taxon>Gammaproteobacteria</taxon>
        <taxon>Alteromonadales</taxon>
        <taxon>Pseudoalteromonadaceae</taxon>
        <taxon>Psychrosphaera</taxon>
    </lineage>
</organism>
<keyword evidence="3" id="KW-1185">Reference proteome</keyword>
<dbReference type="InterPro" id="IPR019935">
    <property type="entry name" value="CHP03546"/>
</dbReference>
<accession>A0A975HIV7</accession>